<organism evidence="4">
    <name type="scientific">Streptomyces sp. NBC_00119</name>
    <dbReference type="NCBI Taxonomy" id="2975659"/>
    <lineage>
        <taxon>Bacteria</taxon>
        <taxon>Bacillati</taxon>
        <taxon>Actinomycetota</taxon>
        <taxon>Actinomycetes</taxon>
        <taxon>Kitasatosporales</taxon>
        <taxon>Streptomycetaceae</taxon>
        <taxon>Streptomyces</taxon>
    </lineage>
</organism>
<name>A0AAU1U0W4_9ACTN</name>
<gene>
    <name evidence="4" type="ORF">OHU69_10900</name>
</gene>
<feature type="signal peptide" evidence="3">
    <location>
        <begin position="1"/>
        <end position="39"/>
    </location>
</feature>
<feature type="region of interest" description="Disordered" evidence="1">
    <location>
        <begin position="288"/>
        <end position="307"/>
    </location>
</feature>
<feature type="transmembrane region" description="Helical" evidence="2">
    <location>
        <begin position="499"/>
        <end position="520"/>
    </location>
</feature>
<keyword evidence="3" id="KW-0732">Signal</keyword>
<evidence type="ECO:0000313" key="4">
    <source>
        <dbReference type="EMBL" id="WTS11514.1"/>
    </source>
</evidence>
<evidence type="ECO:0000256" key="1">
    <source>
        <dbReference type="SAM" id="MobiDB-lite"/>
    </source>
</evidence>
<accession>A0AAU1U0W4</accession>
<keyword evidence="2" id="KW-1133">Transmembrane helix</keyword>
<evidence type="ECO:0008006" key="5">
    <source>
        <dbReference type="Google" id="ProtNLM"/>
    </source>
</evidence>
<proteinExistence type="predicted"/>
<feature type="compositionally biased region" description="Acidic residues" evidence="1">
    <location>
        <begin position="395"/>
        <end position="404"/>
    </location>
</feature>
<dbReference type="EMBL" id="CP108195">
    <property type="protein sequence ID" value="WTS11514.1"/>
    <property type="molecule type" value="Genomic_DNA"/>
</dbReference>
<protein>
    <recommendedName>
        <fullName evidence="5">DUF11 domain-containing protein</fullName>
    </recommendedName>
</protein>
<reference evidence="4" key="1">
    <citation type="submission" date="2022-10" db="EMBL/GenBank/DDBJ databases">
        <title>The complete genomes of actinobacterial strains from the NBC collection.</title>
        <authorList>
            <person name="Joergensen T.S."/>
            <person name="Alvarez Arevalo M."/>
            <person name="Sterndorff E.B."/>
            <person name="Faurdal D."/>
            <person name="Vuksanovic O."/>
            <person name="Mourched A.-S."/>
            <person name="Charusanti P."/>
            <person name="Shaw S."/>
            <person name="Blin K."/>
            <person name="Weber T."/>
        </authorList>
    </citation>
    <scope>NUCLEOTIDE SEQUENCE</scope>
    <source>
        <strain evidence="4">NBC_00119</strain>
    </source>
</reference>
<evidence type="ECO:0000256" key="2">
    <source>
        <dbReference type="SAM" id="Phobius"/>
    </source>
</evidence>
<sequence>MQPASWNALWIVRTRRRVAATAAAGVLLLLGASGGQAHASPRQDPSLSPNRTVTGQLEVPEALILTLPAEADSEGYAAPSLPQYNYKFTPPGPVHNLRLVIDATDLRGIAEIKPNYEICKAKGLVVTCINKGKAQDHTYASWVTLTAAPGARAGATGDLKYRLSVDESKTPVTATTQVTAGTPKLVISELPDRSGLRTDDIVELPFKLRNIGSTPVKEFSLGLGATPGLEIVRLPRNCQWESQGPFCDFRTPVAAGQTVQFSRPIAVRVTEEALRPWVGYRIEPRLLPDPADKRGTPGTAPPVSLVPTSGGDFAAAEEGYPGARKLELAAVGNHADFSVKADGLKSAGGLGEPASLTFSVRNEGPAAAFRIDNKDLVYLDITLPPGATVPAPSDDGGDGEEEEQDGRPCVPHGERVYRCPIGYFFDSDEGLEPGEVRQVILPLADSAFTGCVTARLVPAPGFSTDDPHPANDIAAITANVRSESESAAKSEANSAPSTGLIAGATATGSVAVLAAVTLVVRRRRPEGS</sequence>
<dbReference type="AlphaFoldDB" id="A0AAU1U0W4"/>
<keyword evidence="2" id="KW-0812">Transmembrane</keyword>
<keyword evidence="2" id="KW-0472">Membrane</keyword>
<feature type="chain" id="PRO_5043793521" description="DUF11 domain-containing protein" evidence="3">
    <location>
        <begin position="40"/>
        <end position="528"/>
    </location>
</feature>
<evidence type="ECO:0000256" key="3">
    <source>
        <dbReference type="SAM" id="SignalP"/>
    </source>
</evidence>
<feature type="region of interest" description="Disordered" evidence="1">
    <location>
        <begin position="385"/>
        <end position="411"/>
    </location>
</feature>